<dbReference type="EMBL" id="DSRU01000093">
    <property type="protein sequence ID" value="HFM97578.1"/>
    <property type="molecule type" value="Genomic_DNA"/>
</dbReference>
<dbReference type="InterPro" id="IPR036390">
    <property type="entry name" value="WH_DNA-bd_sf"/>
</dbReference>
<dbReference type="GO" id="GO:0003700">
    <property type="term" value="F:DNA-binding transcription factor activity"/>
    <property type="evidence" value="ECO:0007669"/>
    <property type="project" value="InterPro"/>
</dbReference>
<gene>
    <name evidence="2" type="ORF">ENR64_07380</name>
</gene>
<dbReference type="CDD" id="cd00090">
    <property type="entry name" value="HTH_ARSR"/>
    <property type="match status" value="1"/>
</dbReference>
<comment type="caution">
    <text evidence="2">The sequence shown here is derived from an EMBL/GenBank/DDBJ whole genome shotgun (WGS) entry which is preliminary data.</text>
</comment>
<protein>
    <submittedName>
        <fullName evidence="2">MarR family transcriptional regulator</fullName>
    </submittedName>
</protein>
<accession>A0A7C3PF83</accession>
<proteinExistence type="predicted"/>
<organism evidence="2">
    <name type="scientific">Oscillatoriales cyanobacterium SpSt-418</name>
    <dbReference type="NCBI Taxonomy" id="2282169"/>
    <lineage>
        <taxon>Bacteria</taxon>
        <taxon>Bacillati</taxon>
        <taxon>Cyanobacteriota</taxon>
        <taxon>Cyanophyceae</taxon>
        <taxon>Oscillatoriophycideae</taxon>
        <taxon>Oscillatoriales</taxon>
    </lineage>
</organism>
<dbReference type="AlphaFoldDB" id="A0A7C3PF83"/>
<dbReference type="SUPFAM" id="SSF46785">
    <property type="entry name" value="Winged helix' DNA-binding domain"/>
    <property type="match status" value="1"/>
</dbReference>
<dbReference type="InterPro" id="IPR011991">
    <property type="entry name" value="ArsR-like_HTH"/>
</dbReference>
<dbReference type="InterPro" id="IPR000835">
    <property type="entry name" value="HTH_MarR-typ"/>
</dbReference>
<dbReference type="Gene3D" id="1.10.10.10">
    <property type="entry name" value="Winged helix-like DNA-binding domain superfamily/Winged helix DNA-binding domain"/>
    <property type="match status" value="1"/>
</dbReference>
<evidence type="ECO:0000313" key="2">
    <source>
        <dbReference type="EMBL" id="HFM97578.1"/>
    </source>
</evidence>
<sequence>MSELENTAAQNSDEKTIYTERSLAEIIDLPEGLQAIIQVVMRNREATLAEISEQLNQPQRAVAESLKDLVEQGFLQTITSEQEIYYRLNVIARKSQKLSDQIWNQLE</sequence>
<reference evidence="2" key="1">
    <citation type="journal article" date="2020" name="mSystems">
        <title>Genome- and Community-Level Interaction Insights into Carbon Utilization and Element Cycling Functions of Hydrothermarchaeota in Hydrothermal Sediment.</title>
        <authorList>
            <person name="Zhou Z."/>
            <person name="Liu Y."/>
            <person name="Xu W."/>
            <person name="Pan J."/>
            <person name="Luo Z.H."/>
            <person name="Li M."/>
        </authorList>
    </citation>
    <scope>NUCLEOTIDE SEQUENCE [LARGE SCALE GENOMIC DNA]</scope>
    <source>
        <strain evidence="2">SpSt-418</strain>
    </source>
</reference>
<evidence type="ECO:0000259" key="1">
    <source>
        <dbReference type="Pfam" id="PF13463"/>
    </source>
</evidence>
<name>A0A7C3PF83_9CYAN</name>
<dbReference type="InterPro" id="IPR036388">
    <property type="entry name" value="WH-like_DNA-bd_sf"/>
</dbReference>
<feature type="domain" description="HTH marR-type" evidence="1">
    <location>
        <begin position="36"/>
        <end position="82"/>
    </location>
</feature>
<dbReference type="Pfam" id="PF13463">
    <property type="entry name" value="HTH_27"/>
    <property type="match status" value="1"/>
</dbReference>